<dbReference type="FunFam" id="2.60.40.780:FF:000001">
    <property type="entry name" value="von Hippel-Lindau disease tumor suppressor"/>
    <property type="match status" value="1"/>
</dbReference>
<dbReference type="GO" id="GO:0005634">
    <property type="term" value="C:nucleus"/>
    <property type="evidence" value="ECO:0007669"/>
    <property type="project" value="UniProtKB-SubCell"/>
</dbReference>
<evidence type="ECO:0000256" key="15">
    <source>
        <dbReference type="ARBA" id="ARBA00080646"/>
    </source>
</evidence>
<evidence type="ECO:0000259" key="16">
    <source>
        <dbReference type="Pfam" id="PF01847"/>
    </source>
</evidence>
<dbReference type="GO" id="GO:0005886">
    <property type="term" value="C:plasma membrane"/>
    <property type="evidence" value="ECO:0007669"/>
    <property type="project" value="UniProtKB-SubCell"/>
</dbReference>
<evidence type="ECO:0000256" key="9">
    <source>
        <dbReference type="ARBA" id="ARBA00022786"/>
    </source>
</evidence>
<evidence type="ECO:0000256" key="3">
    <source>
        <dbReference type="ARBA" id="ARBA00004240"/>
    </source>
</evidence>
<evidence type="ECO:0000256" key="12">
    <source>
        <dbReference type="ARBA" id="ARBA00023242"/>
    </source>
</evidence>
<feature type="domain" description="von Hippel-Lindau disease tumour suppressor alpha" evidence="17">
    <location>
        <begin position="115"/>
        <end position="163"/>
    </location>
</feature>
<dbReference type="GO" id="GO:0010468">
    <property type="term" value="P:regulation of gene expression"/>
    <property type="evidence" value="ECO:0007669"/>
    <property type="project" value="UniProtKB-ARBA"/>
</dbReference>
<keyword evidence="9" id="KW-0833">Ubl conjugation pathway</keyword>
<evidence type="ECO:0000256" key="13">
    <source>
        <dbReference type="ARBA" id="ARBA00059036"/>
    </source>
</evidence>
<evidence type="ECO:0000256" key="14">
    <source>
        <dbReference type="ARBA" id="ARBA00072532"/>
    </source>
</evidence>
<gene>
    <name evidence="18" type="ORF">scyTo_0018059</name>
</gene>
<dbReference type="InterPro" id="IPR022772">
    <property type="entry name" value="VHL_tumour_suppress_b/a_dom"/>
</dbReference>
<comment type="subcellular location">
    <subcellularLocation>
        <location evidence="2">Cell membrane</location>
        <topology evidence="2">Peripheral membrane protein</topology>
    </subcellularLocation>
    <subcellularLocation>
        <location evidence="4">Cytoplasm</location>
    </subcellularLocation>
    <subcellularLocation>
        <location evidence="3">Endoplasmic reticulum</location>
    </subcellularLocation>
    <subcellularLocation>
        <location evidence="1">Nucleus</location>
    </subcellularLocation>
</comment>
<dbReference type="Pfam" id="PF01847">
    <property type="entry name" value="VHL"/>
    <property type="match status" value="1"/>
</dbReference>
<accession>A0A401Q4I8</accession>
<keyword evidence="11" id="KW-0472">Membrane</keyword>
<keyword evidence="7" id="KW-1003">Cell membrane</keyword>
<evidence type="ECO:0000256" key="2">
    <source>
        <dbReference type="ARBA" id="ARBA00004202"/>
    </source>
</evidence>
<evidence type="ECO:0000313" key="19">
    <source>
        <dbReference type="Proteomes" id="UP000288216"/>
    </source>
</evidence>
<dbReference type="Proteomes" id="UP000288216">
    <property type="component" value="Unassembled WGS sequence"/>
</dbReference>
<keyword evidence="10" id="KW-0256">Endoplasmic reticulum</keyword>
<dbReference type="AlphaFoldDB" id="A0A401Q4I8"/>
<dbReference type="CDD" id="cd05468">
    <property type="entry name" value="pVHL"/>
    <property type="match status" value="1"/>
</dbReference>
<dbReference type="OMA" id="MNQRVEQ"/>
<keyword evidence="8" id="KW-0963">Cytoplasm</keyword>
<proteinExistence type="inferred from homology"/>
<evidence type="ECO:0000256" key="8">
    <source>
        <dbReference type="ARBA" id="ARBA00022490"/>
    </source>
</evidence>
<reference evidence="18 19" key="1">
    <citation type="journal article" date="2018" name="Nat. Ecol. Evol.">
        <title>Shark genomes provide insights into elasmobranch evolution and the origin of vertebrates.</title>
        <authorList>
            <person name="Hara Y"/>
            <person name="Yamaguchi K"/>
            <person name="Onimaru K"/>
            <person name="Kadota M"/>
            <person name="Koyanagi M"/>
            <person name="Keeley SD"/>
            <person name="Tatsumi K"/>
            <person name="Tanaka K"/>
            <person name="Motone F"/>
            <person name="Kageyama Y"/>
            <person name="Nozu R"/>
            <person name="Adachi N"/>
            <person name="Nishimura O"/>
            <person name="Nakagawa R"/>
            <person name="Tanegashima C"/>
            <person name="Kiyatake I"/>
            <person name="Matsumoto R"/>
            <person name="Murakumo K"/>
            <person name="Nishida K"/>
            <person name="Terakita A"/>
            <person name="Kuratani S"/>
            <person name="Sato K"/>
            <person name="Hyodo S Kuraku.S."/>
        </authorList>
    </citation>
    <scope>NUCLEOTIDE SEQUENCE [LARGE SCALE GENOMIC DNA]</scope>
</reference>
<comment type="pathway">
    <text evidence="5">Protein modification; protein ubiquitination.</text>
</comment>
<comment type="similarity">
    <text evidence="6">Belongs to the VHL family.</text>
</comment>
<evidence type="ECO:0000256" key="4">
    <source>
        <dbReference type="ARBA" id="ARBA00004496"/>
    </source>
</evidence>
<name>A0A401Q4I8_SCYTO</name>
<dbReference type="InterPro" id="IPR024048">
    <property type="entry name" value="VHL_alpha_dom"/>
</dbReference>
<dbReference type="OrthoDB" id="413400at2759"/>
<evidence type="ECO:0000256" key="7">
    <source>
        <dbReference type="ARBA" id="ARBA00022475"/>
    </source>
</evidence>
<evidence type="ECO:0000256" key="11">
    <source>
        <dbReference type="ARBA" id="ARBA00023136"/>
    </source>
</evidence>
<comment type="function">
    <text evidence="13">Involved in the ubiquitination and subsequent proteasomal degradation via the von Hippel-Lindau ubiquitination complex. Seems to act as a target recruitment subunit in the E3 ubiquitin ligase complex and recruits hydroxylated hypoxia-inducible factor (HIF) under normoxic conditions. Involved in transcriptional repression through interaction with HIF1A, HIF1AN and histone deacetylases. Ubiquitinates, in an oxygen-responsive manner, ADRB2. Acts as a negative regulator of mTORC1 by promoting ubiquitination and degradation of RPTOR.</text>
</comment>
<evidence type="ECO:0000256" key="5">
    <source>
        <dbReference type="ARBA" id="ARBA00004906"/>
    </source>
</evidence>
<keyword evidence="12" id="KW-0539">Nucleus</keyword>
<dbReference type="Gene3D" id="1.10.750.10">
    <property type="entry name" value="von Hippel-Lindau disease tumour suppressor, alpha domain"/>
    <property type="match status" value="1"/>
</dbReference>
<organism evidence="18 19">
    <name type="scientific">Scyliorhinus torazame</name>
    <name type="common">Cloudy catshark</name>
    <name type="synonym">Catulus torazame</name>
    <dbReference type="NCBI Taxonomy" id="75743"/>
    <lineage>
        <taxon>Eukaryota</taxon>
        <taxon>Metazoa</taxon>
        <taxon>Chordata</taxon>
        <taxon>Craniata</taxon>
        <taxon>Vertebrata</taxon>
        <taxon>Chondrichthyes</taxon>
        <taxon>Elasmobranchii</taxon>
        <taxon>Galeomorphii</taxon>
        <taxon>Galeoidea</taxon>
        <taxon>Carcharhiniformes</taxon>
        <taxon>Scyliorhinidae</taxon>
        <taxon>Scyliorhinus</taxon>
    </lineage>
</organism>
<protein>
    <recommendedName>
        <fullName evidence="14">von Hippel-Lindau disease tumor suppressor</fullName>
    </recommendedName>
    <alternativeName>
        <fullName evidence="15">pVHL</fullName>
    </alternativeName>
</protein>
<keyword evidence="19" id="KW-1185">Reference proteome</keyword>
<dbReference type="GO" id="GO:0001666">
    <property type="term" value="P:response to hypoxia"/>
    <property type="evidence" value="ECO:0007669"/>
    <property type="project" value="UniProtKB-ARBA"/>
</dbReference>
<sequence>MPENVEAEAESLGLGRLRSYHSRHQSFVTFYNCTGRSVRPVWINYRGEPVPYAKMEAHSDRRMNTFLGHPWMFRDAISDDRLLVNGYEVFVPPPGQVNEAGQPRYIMVNITIPVYTLKERCLQVVRSLVKREDYRNLEIVGSLYDDLEDRPRVLKDLQRLQQQLAETEETFEAD</sequence>
<evidence type="ECO:0000256" key="6">
    <source>
        <dbReference type="ARBA" id="ARBA00010057"/>
    </source>
</evidence>
<dbReference type="Pfam" id="PF17211">
    <property type="entry name" value="VHL_C"/>
    <property type="match status" value="1"/>
</dbReference>
<dbReference type="EMBL" id="BFAA01012245">
    <property type="protein sequence ID" value="GCB80278.1"/>
    <property type="molecule type" value="Genomic_DNA"/>
</dbReference>
<dbReference type="FunFam" id="1.10.750.10:FF:000001">
    <property type="entry name" value="von Hippel-Lindau disease tumor suppressor"/>
    <property type="match status" value="1"/>
</dbReference>
<dbReference type="Gene3D" id="2.60.40.780">
    <property type="entry name" value="von Hippel-Lindau disease tumour suppressor, beta domain"/>
    <property type="match status" value="1"/>
</dbReference>
<dbReference type="InterPro" id="IPR024053">
    <property type="entry name" value="VHL_beta_dom"/>
</dbReference>
<dbReference type="STRING" id="75743.A0A401Q4I8"/>
<dbReference type="InterPro" id="IPR037139">
    <property type="entry name" value="VHL_alpha_dom_sf"/>
</dbReference>
<evidence type="ECO:0000313" key="18">
    <source>
        <dbReference type="EMBL" id="GCB80278.1"/>
    </source>
</evidence>
<comment type="caution">
    <text evidence="18">The sequence shown here is derived from an EMBL/GenBank/DDBJ whole genome shotgun (WGS) entry which is preliminary data.</text>
</comment>
<evidence type="ECO:0000259" key="17">
    <source>
        <dbReference type="Pfam" id="PF17211"/>
    </source>
</evidence>
<dbReference type="InterPro" id="IPR037140">
    <property type="entry name" value="VHL_beta_dom_sf"/>
</dbReference>
<evidence type="ECO:0000256" key="10">
    <source>
        <dbReference type="ARBA" id="ARBA00022824"/>
    </source>
</evidence>
<dbReference type="GO" id="GO:0005783">
    <property type="term" value="C:endoplasmic reticulum"/>
    <property type="evidence" value="ECO:0007669"/>
    <property type="project" value="UniProtKB-SubCell"/>
</dbReference>
<evidence type="ECO:0000256" key="1">
    <source>
        <dbReference type="ARBA" id="ARBA00004123"/>
    </source>
</evidence>
<dbReference type="SUPFAM" id="SSF49468">
    <property type="entry name" value="VHL"/>
    <property type="match status" value="1"/>
</dbReference>
<dbReference type="InterPro" id="IPR036208">
    <property type="entry name" value="VHL_sf"/>
</dbReference>
<feature type="domain" description="von Hippel-Lindau disease tumour suppressor beta" evidence="16">
    <location>
        <begin position="17"/>
        <end position="93"/>
    </location>
</feature>